<feature type="compositionally biased region" description="Polar residues" evidence="1">
    <location>
        <begin position="752"/>
        <end position="764"/>
    </location>
</feature>
<sequence length="764" mass="83124">MICLAAPSFALSATDGQLRGTGVDGFYDQDRRLLHTLRVLVNGQEPEPVDHGQQGPREAVFRAMCRQPGDPTSAPWLLVTRERAVRRPGSGESGDVIRLHNVNSQEARFTLSVVAATDLADVATVKAGAPVDDVGCEQVEGVARGVRWLCPRDKSRVLLRAEALTTSADGRTAPAGGLPKPELLLDREHPGRAEFRWQLCLQPDEEWSVRLLLQGKTTTVAGHPVPPRLGVPWQTPEVTGHERMAALLKRGLADLEALRLAERSSAAGEREDQFVAAGCPWFLGLFGRDSIWAARMMLPLGTDLARGTLWTLARRQGERHDSFTEEAPGRILHELRPAETRHGDGMVLPARYYGSVDATPLFVVLLHEAWKWGLPEKELKLLLPHARAAMKWVEGAMGGDHLIRYGKGRANGLLHQGWKDSPDAVRDAEGRHIEPPIALCEVQGYAYQAAMAYSDILTALGDGGGEAERWQERACRLRAAFHRSFWITEPKGRRYPAIAVDAEGHPVSGLTSNMGHLLNSGILLDDEERRQVAEALVSEELRTPWGIRTRSARLPGFNPFSYHGGSVWAHDSAIAVHGLATAGFAAEAAALIDGMLDAARALRPPTARALRRLPLTPLRPAGPVPAVLPPPGVGSGLGHAPLLRDARSRSRRSAPPADGTADRALAHGPEFPLLCSGVEARCGHGGRPRRHPRRHRGARHRRQALAHRRPRPLHDLTHSGPRREGDTWYAAGHRNRGVPSPSCTGPFPLRSGVSSHISPTTPAG</sequence>
<accession>A0A499V3Z4</accession>
<dbReference type="InterPro" id="IPR032856">
    <property type="entry name" value="GDE_N_bis"/>
</dbReference>
<proteinExistence type="predicted"/>
<dbReference type="AlphaFoldDB" id="A0A499V3Z4"/>
<protein>
    <recommendedName>
        <fullName evidence="5">Amylo-alpha-1,6-glucosidase</fullName>
    </recommendedName>
</protein>
<evidence type="ECO:0000256" key="1">
    <source>
        <dbReference type="SAM" id="MobiDB-lite"/>
    </source>
</evidence>
<feature type="region of interest" description="Disordered" evidence="1">
    <location>
        <begin position="683"/>
        <end position="764"/>
    </location>
</feature>
<evidence type="ECO:0008006" key="5">
    <source>
        <dbReference type="Google" id="ProtNLM"/>
    </source>
</evidence>
<dbReference type="Gene3D" id="1.50.10.10">
    <property type="match status" value="1"/>
</dbReference>
<reference evidence="4" key="1">
    <citation type="submission" date="2019-04" db="EMBL/GenBank/DDBJ databases">
        <title>Draft genome sequences of Streptomyces avermitilis MC3.</title>
        <authorList>
            <person name="Komaki H."/>
            <person name="Tamura T."/>
            <person name="Hosoyama A."/>
        </authorList>
    </citation>
    <scope>NUCLEOTIDE SEQUENCE</scope>
    <source>
        <strain evidence="4">MC3</strain>
    </source>
</reference>
<feature type="domain" description="Mannosylglycerate hydrolase MGH1-like glycoside hydrolase" evidence="3">
    <location>
        <begin position="437"/>
        <end position="600"/>
    </location>
</feature>
<dbReference type="InterPro" id="IPR012341">
    <property type="entry name" value="6hp_glycosidase-like_sf"/>
</dbReference>
<evidence type="ECO:0000259" key="3">
    <source>
        <dbReference type="Pfam" id="PF22422"/>
    </source>
</evidence>
<feature type="domain" description="Putative glycogen debranching enzyme N-terminal" evidence="2">
    <location>
        <begin position="6"/>
        <end position="211"/>
    </location>
</feature>
<name>A0A499V3Z4_STRAX</name>
<dbReference type="GO" id="GO:0005975">
    <property type="term" value="P:carbohydrate metabolic process"/>
    <property type="evidence" value="ECO:0007669"/>
    <property type="project" value="InterPro"/>
</dbReference>
<dbReference type="InterPro" id="IPR008928">
    <property type="entry name" value="6-hairpin_glycosidase_sf"/>
</dbReference>
<feature type="region of interest" description="Disordered" evidence="1">
    <location>
        <begin position="632"/>
        <end position="665"/>
    </location>
</feature>
<organism evidence="4">
    <name type="scientific">Streptomyces avermitilis</name>
    <dbReference type="NCBI Taxonomy" id="33903"/>
    <lineage>
        <taxon>Bacteria</taxon>
        <taxon>Bacillati</taxon>
        <taxon>Actinomycetota</taxon>
        <taxon>Actinomycetes</taxon>
        <taxon>Kitasatosporales</taxon>
        <taxon>Streptomycetaceae</taxon>
        <taxon>Streptomyces</taxon>
    </lineage>
</organism>
<dbReference type="SUPFAM" id="SSF48208">
    <property type="entry name" value="Six-hairpin glycosidases"/>
    <property type="match status" value="1"/>
</dbReference>
<feature type="compositionally biased region" description="Basic residues" evidence="1">
    <location>
        <begin position="684"/>
        <end position="711"/>
    </location>
</feature>
<dbReference type="InterPro" id="IPR054491">
    <property type="entry name" value="MGH1-like_GH"/>
</dbReference>
<gene>
    <name evidence="4" type="ORF">SAVMC3_17520</name>
</gene>
<evidence type="ECO:0000259" key="2">
    <source>
        <dbReference type="Pfam" id="PF14742"/>
    </source>
</evidence>
<feature type="compositionally biased region" description="Basic and acidic residues" evidence="1">
    <location>
        <begin position="712"/>
        <end position="726"/>
    </location>
</feature>
<dbReference type="Pfam" id="PF22422">
    <property type="entry name" value="MGH1-like_GH"/>
    <property type="match status" value="1"/>
</dbReference>
<dbReference type="Pfam" id="PF14742">
    <property type="entry name" value="GDE_N_bis"/>
    <property type="match status" value="1"/>
</dbReference>
<dbReference type="EMBL" id="AP019621">
    <property type="protein sequence ID" value="BBJ49123.1"/>
    <property type="molecule type" value="Genomic_DNA"/>
</dbReference>
<evidence type="ECO:0000313" key="4">
    <source>
        <dbReference type="EMBL" id="BBJ49123.1"/>
    </source>
</evidence>